<evidence type="ECO:0000313" key="1">
    <source>
        <dbReference type="Proteomes" id="UP000695022"/>
    </source>
</evidence>
<evidence type="ECO:0000313" key="2">
    <source>
        <dbReference type="RefSeq" id="XP_014675612.1"/>
    </source>
</evidence>
<proteinExistence type="predicted"/>
<dbReference type="Proteomes" id="UP000695022">
    <property type="component" value="Unplaced"/>
</dbReference>
<keyword evidence="1" id="KW-1185">Reference proteome</keyword>
<protein>
    <submittedName>
        <fullName evidence="2">Liprin-alpha-2-like</fullName>
    </submittedName>
</protein>
<accession>A0ABM1ETU1</accession>
<reference evidence="2" key="1">
    <citation type="submission" date="2025-08" db="UniProtKB">
        <authorList>
            <consortium name="RefSeq"/>
        </authorList>
    </citation>
    <scope>IDENTIFICATION</scope>
</reference>
<dbReference type="GeneID" id="106815636"/>
<name>A0ABM1ETU1_PRICU</name>
<dbReference type="RefSeq" id="XP_014675612.1">
    <property type="nucleotide sequence ID" value="XM_014820126.1"/>
</dbReference>
<gene>
    <name evidence="2" type="primary">LOC106815636</name>
</gene>
<sequence length="76" mass="8266">MLATVASLDAPMWNNMMCDVMPTISEDSLSQRSSQYGGSSDENFEQLMINMLDERDKLTETLRADAGAGCRGAAES</sequence>
<organism evidence="1 2">
    <name type="scientific">Priapulus caudatus</name>
    <name type="common">Priapulid worm</name>
    <dbReference type="NCBI Taxonomy" id="37621"/>
    <lineage>
        <taxon>Eukaryota</taxon>
        <taxon>Metazoa</taxon>
        <taxon>Ecdysozoa</taxon>
        <taxon>Scalidophora</taxon>
        <taxon>Priapulida</taxon>
        <taxon>Priapulimorpha</taxon>
        <taxon>Priapulimorphida</taxon>
        <taxon>Priapulidae</taxon>
        <taxon>Priapulus</taxon>
    </lineage>
</organism>